<protein>
    <recommendedName>
        <fullName evidence="3">Alpha/beta hydrolase</fullName>
    </recommendedName>
</protein>
<evidence type="ECO:0008006" key="3">
    <source>
        <dbReference type="Google" id="ProtNLM"/>
    </source>
</evidence>
<dbReference type="SUPFAM" id="SSF53474">
    <property type="entry name" value="alpha/beta-Hydrolases"/>
    <property type="match status" value="1"/>
</dbReference>
<evidence type="ECO:0000313" key="2">
    <source>
        <dbReference type="Proteomes" id="UP001595823"/>
    </source>
</evidence>
<proteinExistence type="predicted"/>
<sequence length="203" mass="21744">MSFADWHARRLRPPAPAAAREVLTLTPTDALEYDDDPVKDTPLLLIPDSAHEAQECEKLWMPRLAASAHECAALNFRGKGATPAGPRKSDLRAHDIVQTAATLEHQAVLVAFADSALPVLEAATRYPAAGVVLLDPVLPDRDLPALVGSPRMCVVARETDVHEKAMARLRERFDISPLTVGGGGDLYTGAQAEAAADAVISWL</sequence>
<comment type="caution">
    <text evidence="1">The sequence shown here is derived from an EMBL/GenBank/DDBJ whole genome shotgun (WGS) entry which is preliminary data.</text>
</comment>
<dbReference type="RefSeq" id="WP_380618128.1">
    <property type="nucleotide sequence ID" value="NZ_JBHSDK010000005.1"/>
</dbReference>
<keyword evidence="2" id="KW-1185">Reference proteome</keyword>
<dbReference type="Gene3D" id="3.40.50.1820">
    <property type="entry name" value="alpha/beta hydrolase"/>
    <property type="match status" value="1"/>
</dbReference>
<dbReference type="InterPro" id="IPR029058">
    <property type="entry name" value="AB_hydrolase_fold"/>
</dbReference>
<reference evidence="2" key="1">
    <citation type="journal article" date="2019" name="Int. J. Syst. Evol. Microbiol.">
        <title>The Global Catalogue of Microorganisms (GCM) 10K type strain sequencing project: providing services to taxonomists for standard genome sequencing and annotation.</title>
        <authorList>
            <consortium name="The Broad Institute Genomics Platform"/>
            <consortium name="The Broad Institute Genome Sequencing Center for Infectious Disease"/>
            <person name="Wu L."/>
            <person name="Ma J."/>
        </authorList>
    </citation>
    <scope>NUCLEOTIDE SEQUENCE [LARGE SCALE GENOMIC DNA]</scope>
    <source>
        <strain evidence="2">IBRC-M 10908</strain>
    </source>
</reference>
<gene>
    <name evidence="1" type="ORF">ACFPET_04125</name>
</gene>
<accession>A0ABV8TV91</accession>
<evidence type="ECO:0000313" key="1">
    <source>
        <dbReference type="EMBL" id="MFC4334382.1"/>
    </source>
</evidence>
<dbReference type="EMBL" id="JBHSDK010000005">
    <property type="protein sequence ID" value="MFC4334382.1"/>
    <property type="molecule type" value="Genomic_DNA"/>
</dbReference>
<name>A0ABV8TV91_9ACTN</name>
<organism evidence="1 2">
    <name type="scientific">Salininema proteolyticum</name>
    <dbReference type="NCBI Taxonomy" id="1607685"/>
    <lineage>
        <taxon>Bacteria</taxon>
        <taxon>Bacillati</taxon>
        <taxon>Actinomycetota</taxon>
        <taxon>Actinomycetes</taxon>
        <taxon>Glycomycetales</taxon>
        <taxon>Glycomycetaceae</taxon>
        <taxon>Salininema</taxon>
    </lineage>
</organism>
<dbReference type="Proteomes" id="UP001595823">
    <property type="component" value="Unassembled WGS sequence"/>
</dbReference>